<dbReference type="KEGG" id="salq:SYNTR_0071"/>
<evidence type="ECO:0000313" key="9">
    <source>
        <dbReference type="Proteomes" id="UP000426444"/>
    </source>
</evidence>
<evidence type="ECO:0000256" key="7">
    <source>
        <dbReference type="RuleBase" id="RU003707"/>
    </source>
</evidence>
<keyword evidence="4 8" id="KW-0456">Lyase</keyword>
<evidence type="ECO:0000256" key="6">
    <source>
        <dbReference type="ARBA" id="ARBA00067035"/>
    </source>
</evidence>
<dbReference type="FunFam" id="3.90.226.10:FF:000009">
    <property type="entry name" value="Carnitinyl-CoA dehydratase"/>
    <property type="match status" value="1"/>
</dbReference>
<evidence type="ECO:0000256" key="1">
    <source>
        <dbReference type="ARBA" id="ARBA00005086"/>
    </source>
</evidence>
<dbReference type="InterPro" id="IPR014748">
    <property type="entry name" value="Enoyl-CoA_hydra_C"/>
</dbReference>
<comment type="pathway">
    <text evidence="1">Lipid metabolism; butanoate metabolism.</text>
</comment>
<dbReference type="PANTHER" id="PTHR11941">
    <property type="entry name" value="ENOYL-COA HYDRATASE-RELATED"/>
    <property type="match status" value="1"/>
</dbReference>
<name>A0A6I6DAX9_9FIRM</name>
<dbReference type="AlphaFoldDB" id="A0A6I6DAX9"/>
<dbReference type="InterPro" id="IPR001753">
    <property type="entry name" value="Enoyl-CoA_hydra/iso"/>
</dbReference>
<proteinExistence type="inferred from homology"/>
<evidence type="ECO:0000313" key="8">
    <source>
        <dbReference type="EMBL" id="QGT98664.1"/>
    </source>
</evidence>
<dbReference type="InterPro" id="IPR029045">
    <property type="entry name" value="ClpP/crotonase-like_dom_sf"/>
</dbReference>
<dbReference type="GO" id="GO:0006635">
    <property type="term" value="P:fatty acid beta-oxidation"/>
    <property type="evidence" value="ECO:0007669"/>
    <property type="project" value="TreeGrafter"/>
</dbReference>
<dbReference type="SUPFAM" id="SSF52096">
    <property type="entry name" value="ClpP/crotonase"/>
    <property type="match status" value="1"/>
</dbReference>
<evidence type="ECO:0000256" key="4">
    <source>
        <dbReference type="ARBA" id="ARBA00023239"/>
    </source>
</evidence>
<dbReference type="PROSITE" id="PS00166">
    <property type="entry name" value="ENOYL_COA_HYDRATASE"/>
    <property type="match status" value="1"/>
</dbReference>
<accession>A0A6I6DAX9</accession>
<dbReference type="EC" id="4.2.1.150" evidence="6"/>
<dbReference type="Gene3D" id="1.10.12.10">
    <property type="entry name" value="Lyase 2-enoyl-coa Hydratase, Chain A, domain 2"/>
    <property type="match status" value="1"/>
</dbReference>
<dbReference type="EMBL" id="CP046457">
    <property type="protein sequence ID" value="QGT98664.1"/>
    <property type="molecule type" value="Genomic_DNA"/>
</dbReference>
<comment type="subunit">
    <text evidence="3">Homotetramer.</text>
</comment>
<dbReference type="GO" id="GO:0018812">
    <property type="term" value="F:3-hydroxyacyl-CoA dehydratase activity"/>
    <property type="evidence" value="ECO:0007669"/>
    <property type="project" value="UniProtKB-EC"/>
</dbReference>
<dbReference type="NCBIfam" id="NF004475">
    <property type="entry name" value="PRK05809.1"/>
    <property type="match status" value="1"/>
</dbReference>
<dbReference type="FunFam" id="1.10.12.10:FF:000001">
    <property type="entry name" value="Probable enoyl-CoA hydratase, mitochondrial"/>
    <property type="match status" value="1"/>
</dbReference>
<dbReference type="Gene3D" id="3.90.226.10">
    <property type="entry name" value="2-enoyl-CoA Hydratase, Chain A, domain 1"/>
    <property type="match status" value="1"/>
</dbReference>
<dbReference type="InterPro" id="IPR018376">
    <property type="entry name" value="Enoyl-CoA_hyd/isom_CS"/>
</dbReference>
<evidence type="ECO:0000256" key="3">
    <source>
        <dbReference type="ARBA" id="ARBA00011881"/>
    </source>
</evidence>
<evidence type="ECO:0000256" key="5">
    <source>
        <dbReference type="ARBA" id="ARBA00050624"/>
    </source>
</evidence>
<dbReference type="RefSeq" id="WP_156202636.1">
    <property type="nucleotide sequence ID" value="NZ_CP046457.1"/>
</dbReference>
<dbReference type="Pfam" id="PF00378">
    <property type="entry name" value="ECH_1"/>
    <property type="match status" value="1"/>
</dbReference>
<gene>
    <name evidence="8" type="ORF">SYNTR_0071</name>
</gene>
<dbReference type="OrthoDB" id="9775794at2"/>
<sequence length="260" mass="28246">MDYNNILLEKKDRIAVLYINRPKALNALNKETLIEIKDAALKVKDDDEVDVMIIAGKGDKAFVAGADITAMSELSAMEGREFGAIGQEAFSTIESMEKPVIAAIHGFALGGGCELAMACDIRICSFKAKFGQPEVGLGVTPGFGGTQRLPRIVGEGMAKQLLYTGDVIDANEALRIGLVNAVVTEQELWEYVLDMANRIVAKGQLSVRLCKAAVNTGMQTDIDRAMSIEADIFGLCFATEDQKEGMKAFTEKRKPDFKNK</sequence>
<evidence type="ECO:0000256" key="2">
    <source>
        <dbReference type="ARBA" id="ARBA00005254"/>
    </source>
</evidence>
<keyword evidence="9" id="KW-1185">Reference proteome</keyword>
<dbReference type="Proteomes" id="UP000426444">
    <property type="component" value="Chromosome"/>
</dbReference>
<reference evidence="9" key="1">
    <citation type="journal article" date="2019" name="Microbiology">
        <title>Complete Genome Sequence of an Uncultured Bacterium of the Candidate Phylum Bipolaricaulota.</title>
        <authorList>
            <person name="Kadnikov V.V."/>
            <person name="Mardanov A.V."/>
            <person name="Beletsky A.V."/>
            <person name="Frank Y.A."/>
            <person name="Karnachuk O.V."/>
            <person name="Ravin N.V."/>
        </authorList>
    </citation>
    <scope>NUCLEOTIDE SEQUENCE [LARGE SCALE GENOMIC DNA]</scope>
</reference>
<comment type="catalytic activity">
    <reaction evidence="5">
        <text>a short-chain (3S)-3-hydroxyacyl-CoA = a short-chain (2E)-enoyl-CoA + H2O</text>
        <dbReference type="Rhea" id="RHEA:52664"/>
        <dbReference type="ChEBI" id="CHEBI:15377"/>
        <dbReference type="ChEBI" id="CHEBI:87488"/>
        <dbReference type="ChEBI" id="CHEBI:136760"/>
        <dbReference type="EC" id="4.2.1.150"/>
    </reaction>
</comment>
<dbReference type="PANTHER" id="PTHR11941:SF54">
    <property type="entry name" value="ENOYL-COA HYDRATASE, MITOCHONDRIAL"/>
    <property type="match status" value="1"/>
</dbReference>
<comment type="similarity">
    <text evidence="2 7">Belongs to the enoyl-CoA hydratase/isomerase family.</text>
</comment>
<dbReference type="CDD" id="cd06558">
    <property type="entry name" value="crotonase-like"/>
    <property type="match status" value="1"/>
</dbReference>
<organism evidence="8 9">
    <name type="scientific">Candidatus Syntrophocurvum alkaliphilum</name>
    <dbReference type="NCBI Taxonomy" id="2293317"/>
    <lineage>
        <taxon>Bacteria</taxon>
        <taxon>Bacillati</taxon>
        <taxon>Bacillota</taxon>
        <taxon>Clostridia</taxon>
        <taxon>Eubacteriales</taxon>
        <taxon>Syntrophomonadaceae</taxon>
        <taxon>Candidatus Syntrophocurvum</taxon>
    </lineage>
</organism>
<protein>
    <recommendedName>
        <fullName evidence="6">short-chain-enoyl-CoA hydratase</fullName>
        <ecNumber evidence="6">4.2.1.150</ecNumber>
    </recommendedName>
</protein>